<sequence>MGAFNILNLTLPLLAFVATVPINGASARRPKPSSSAEQTYYPPAANCIEYMIPVSVAPPVIQFAFPKWTDDYAPTDFLTVATTRQTPNTQSPIVNTAITPATYSIAASFCSPKTLSAKSKTVLLATHGIGQARSHWNSPHNPNEYNFVQHAISQGYSVFFYDRLGQGSSQKISGYVNQINIHVEILKELSKIVRSGEYTGVIGKPEKLALMGFSFGSYITHAAVGTSPEIADAVVLTAIGLNGTGINANGLVRSFVPRIAMLQDEKFEDWDDGYLTWVDKFAQINTYFKRPFYDAETADFAEAAKQPFGFVEFYTFPLGNGGNYDASNFTSPALAITGKQDYIVCDGECEGIFEEPARTFYKNAKPFVPYLHPNASHNINFHHNATGAYRVITDFLTEHLK</sequence>
<evidence type="ECO:0000256" key="1">
    <source>
        <dbReference type="SAM" id="SignalP"/>
    </source>
</evidence>
<gene>
    <name evidence="3" type="ORF">OHC33_005005</name>
</gene>
<name>A0AAN8I7S8_9EURO</name>
<evidence type="ECO:0000313" key="3">
    <source>
        <dbReference type="EMBL" id="KAK5953736.1"/>
    </source>
</evidence>
<dbReference type="AlphaFoldDB" id="A0AAN8I7S8"/>
<dbReference type="InterPro" id="IPR029058">
    <property type="entry name" value="AB_hydrolase_fold"/>
</dbReference>
<dbReference type="EMBL" id="JAKLMC020000010">
    <property type="protein sequence ID" value="KAK5953736.1"/>
    <property type="molecule type" value="Genomic_DNA"/>
</dbReference>
<feature type="domain" description="AB hydrolase-1" evidence="2">
    <location>
        <begin position="123"/>
        <end position="382"/>
    </location>
</feature>
<proteinExistence type="predicted"/>
<dbReference type="SUPFAM" id="SSF53474">
    <property type="entry name" value="alpha/beta-Hydrolases"/>
    <property type="match status" value="1"/>
</dbReference>
<comment type="caution">
    <text evidence="3">The sequence shown here is derived from an EMBL/GenBank/DDBJ whole genome shotgun (WGS) entry which is preliminary data.</text>
</comment>
<feature type="chain" id="PRO_5042916623" description="AB hydrolase-1 domain-containing protein" evidence="1">
    <location>
        <begin position="28"/>
        <end position="401"/>
    </location>
</feature>
<dbReference type="Pfam" id="PF12697">
    <property type="entry name" value="Abhydrolase_6"/>
    <property type="match status" value="1"/>
</dbReference>
<protein>
    <recommendedName>
        <fullName evidence="2">AB hydrolase-1 domain-containing protein</fullName>
    </recommendedName>
</protein>
<dbReference type="InterPro" id="IPR000073">
    <property type="entry name" value="AB_hydrolase_1"/>
</dbReference>
<dbReference type="Proteomes" id="UP001316803">
    <property type="component" value="Unassembled WGS sequence"/>
</dbReference>
<evidence type="ECO:0000259" key="2">
    <source>
        <dbReference type="Pfam" id="PF12697"/>
    </source>
</evidence>
<organism evidence="3 4">
    <name type="scientific">Knufia fluminis</name>
    <dbReference type="NCBI Taxonomy" id="191047"/>
    <lineage>
        <taxon>Eukaryota</taxon>
        <taxon>Fungi</taxon>
        <taxon>Dikarya</taxon>
        <taxon>Ascomycota</taxon>
        <taxon>Pezizomycotina</taxon>
        <taxon>Eurotiomycetes</taxon>
        <taxon>Chaetothyriomycetidae</taxon>
        <taxon>Chaetothyriales</taxon>
        <taxon>Trichomeriaceae</taxon>
        <taxon>Knufia</taxon>
    </lineage>
</organism>
<feature type="signal peptide" evidence="1">
    <location>
        <begin position="1"/>
        <end position="27"/>
    </location>
</feature>
<keyword evidence="1" id="KW-0732">Signal</keyword>
<keyword evidence="4" id="KW-1185">Reference proteome</keyword>
<dbReference type="Gene3D" id="3.40.50.1820">
    <property type="entry name" value="alpha/beta hydrolase"/>
    <property type="match status" value="1"/>
</dbReference>
<evidence type="ECO:0000313" key="4">
    <source>
        <dbReference type="Proteomes" id="UP001316803"/>
    </source>
</evidence>
<accession>A0AAN8I7S8</accession>
<reference evidence="3 4" key="1">
    <citation type="submission" date="2022-12" db="EMBL/GenBank/DDBJ databases">
        <title>Genomic features and morphological characterization of a novel Knufia sp. strain isolated from spacecraft assembly facility.</title>
        <authorList>
            <person name="Teixeira M."/>
            <person name="Chander A.M."/>
            <person name="Stajich J.E."/>
            <person name="Venkateswaran K."/>
        </authorList>
    </citation>
    <scope>NUCLEOTIDE SEQUENCE [LARGE SCALE GENOMIC DNA]</scope>
    <source>
        <strain evidence="3 4">FJI-L2-BK-P2</strain>
    </source>
</reference>